<feature type="compositionally biased region" description="Low complexity" evidence="1">
    <location>
        <begin position="42"/>
        <end position="67"/>
    </location>
</feature>
<proteinExistence type="predicted"/>
<dbReference type="AlphaFoldDB" id="A0A853EKI4"/>
<feature type="non-terminal residue" evidence="2">
    <location>
        <position position="107"/>
    </location>
</feature>
<reference evidence="2 3" key="1">
    <citation type="submission" date="2020-07" db="EMBL/GenBank/DDBJ databases">
        <title>MOT database genomes.</title>
        <authorList>
            <person name="Joseph S."/>
            <person name="Aduse-Opoku J."/>
            <person name="Hashim A."/>
            <person name="Wade W."/>
            <person name="Curtis M."/>
        </authorList>
    </citation>
    <scope>NUCLEOTIDE SEQUENCE [LARGE SCALE GENOMIC DNA]</scope>
    <source>
        <strain evidence="2 3">WMus004</strain>
    </source>
</reference>
<dbReference type="Proteomes" id="UP000572528">
    <property type="component" value="Unassembled WGS sequence"/>
</dbReference>
<name>A0A853EKI4_9ACTO</name>
<feature type="region of interest" description="Disordered" evidence="1">
    <location>
        <begin position="1"/>
        <end position="107"/>
    </location>
</feature>
<feature type="compositionally biased region" description="Low complexity" evidence="1">
    <location>
        <begin position="90"/>
        <end position="107"/>
    </location>
</feature>
<accession>A0A853EKI4</accession>
<dbReference type="EMBL" id="JACBXV010000058">
    <property type="protein sequence ID" value="NYS69030.1"/>
    <property type="molecule type" value="Genomic_DNA"/>
</dbReference>
<evidence type="ECO:0000256" key="1">
    <source>
        <dbReference type="SAM" id="MobiDB-lite"/>
    </source>
</evidence>
<organism evidence="2 3">
    <name type="scientific">Actinomyces bowdenii</name>
    <dbReference type="NCBI Taxonomy" id="131109"/>
    <lineage>
        <taxon>Bacteria</taxon>
        <taxon>Bacillati</taxon>
        <taxon>Actinomycetota</taxon>
        <taxon>Actinomycetes</taxon>
        <taxon>Actinomycetales</taxon>
        <taxon>Actinomycetaceae</taxon>
        <taxon>Actinomyces</taxon>
    </lineage>
</organism>
<gene>
    <name evidence="2" type="ORF">HZZ05_05775</name>
</gene>
<protein>
    <submittedName>
        <fullName evidence="2">Uncharacterized protein</fullName>
    </submittedName>
</protein>
<comment type="caution">
    <text evidence="2">The sequence shown here is derived from an EMBL/GenBank/DDBJ whole genome shotgun (WGS) entry which is preliminary data.</text>
</comment>
<evidence type="ECO:0000313" key="2">
    <source>
        <dbReference type="EMBL" id="NYS69030.1"/>
    </source>
</evidence>
<feature type="compositionally biased region" description="Pro residues" evidence="1">
    <location>
        <begin position="1"/>
        <end position="18"/>
    </location>
</feature>
<sequence length="107" mass="10450">MALRFNPPPNWPAPPEGFQPPAGWQPDPAWGPAPEGWQLWVDDSASSGGSASSAPAAASGADPAWAPTQAVSTGATAPVADPTGQSASVPSGDFSPSAPAGGASPYA</sequence>
<evidence type="ECO:0000313" key="3">
    <source>
        <dbReference type="Proteomes" id="UP000572528"/>
    </source>
</evidence>